<evidence type="ECO:0000313" key="2">
    <source>
        <dbReference type="Proteomes" id="UP001596242"/>
    </source>
</evidence>
<reference evidence="2" key="1">
    <citation type="journal article" date="2019" name="Int. J. Syst. Evol. Microbiol.">
        <title>The Global Catalogue of Microorganisms (GCM) 10K type strain sequencing project: providing services to taxonomists for standard genome sequencing and annotation.</title>
        <authorList>
            <consortium name="The Broad Institute Genomics Platform"/>
            <consortium name="The Broad Institute Genome Sequencing Center for Infectious Disease"/>
            <person name="Wu L."/>
            <person name="Ma J."/>
        </authorList>
    </citation>
    <scope>NUCLEOTIDE SEQUENCE [LARGE SCALE GENOMIC DNA]</scope>
    <source>
        <strain evidence="2">JCM 12763</strain>
    </source>
</reference>
<sequence length="44" mass="4541">MGDPTRLSVAAAPAGEDKAHVVYTSGTTTDDFAHDLPLLVKNAS</sequence>
<gene>
    <name evidence="1" type="ORF">ACFP50_19850</name>
</gene>
<protein>
    <submittedName>
        <fullName evidence="1">Uncharacterized protein</fullName>
    </submittedName>
</protein>
<dbReference type="Proteomes" id="UP001596242">
    <property type="component" value="Unassembled WGS sequence"/>
</dbReference>
<organism evidence="1 2">
    <name type="scientific">Streptomyces pratens</name>
    <dbReference type="NCBI Taxonomy" id="887456"/>
    <lineage>
        <taxon>Bacteria</taxon>
        <taxon>Bacillati</taxon>
        <taxon>Actinomycetota</taxon>
        <taxon>Actinomycetes</taxon>
        <taxon>Kitasatosporales</taxon>
        <taxon>Streptomycetaceae</taxon>
        <taxon>Streptomyces</taxon>
    </lineage>
</organism>
<name>A0ABW1M2K6_9ACTN</name>
<dbReference type="RefSeq" id="WP_386399543.1">
    <property type="nucleotide sequence ID" value="NZ_JBHSPT010000045.1"/>
</dbReference>
<accession>A0ABW1M2K6</accession>
<proteinExistence type="predicted"/>
<dbReference type="EMBL" id="JBHSPT010000045">
    <property type="protein sequence ID" value="MFC6057626.1"/>
    <property type="molecule type" value="Genomic_DNA"/>
</dbReference>
<comment type="caution">
    <text evidence="1">The sequence shown here is derived from an EMBL/GenBank/DDBJ whole genome shotgun (WGS) entry which is preliminary data.</text>
</comment>
<evidence type="ECO:0000313" key="1">
    <source>
        <dbReference type="EMBL" id="MFC6057626.1"/>
    </source>
</evidence>
<keyword evidence="2" id="KW-1185">Reference proteome</keyword>